<name>A0A5C6N7Y9_9TELE</name>
<reference evidence="12 13" key="1">
    <citation type="submission" date="2019-04" db="EMBL/GenBank/DDBJ databases">
        <title>Chromosome genome assembly for Takifugu flavidus.</title>
        <authorList>
            <person name="Xiao S."/>
        </authorList>
    </citation>
    <scope>NUCLEOTIDE SEQUENCE [LARGE SCALE GENOMIC DNA]</scope>
    <source>
        <strain evidence="12">HTHZ2018</strain>
        <tissue evidence="12">Muscle</tissue>
    </source>
</reference>
<evidence type="ECO:0000256" key="6">
    <source>
        <dbReference type="ARBA" id="ARBA00022837"/>
    </source>
</evidence>
<dbReference type="InterPro" id="IPR050149">
    <property type="entry name" value="Collagen_superfamily"/>
</dbReference>
<keyword evidence="2" id="KW-0964">Secreted</keyword>
<organism evidence="12 13">
    <name type="scientific">Takifugu flavidus</name>
    <name type="common">sansaifugu</name>
    <dbReference type="NCBI Taxonomy" id="433684"/>
    <lineage>
        <taxon>Eukaryota</taxon>
        <taxon>Metazoa</taxon>
        <taxon>Chordata</taxon>
        <taxon>Craniata</taxon>
        <taxon>Vertebrata</taxon>
        <taxon>Euteleostomi</taxon>
        <taxon>Actinopterygii</taxon>
        <taxon>Neopterygii</taxon>
        <taxon>Teleostei</taxon>
        <taxon>Neoteleostei</taxon>
        <taxon>Acanthomorphata</taxon>
        <taxon>Eupercaria</taxon>
        <taxon>Tetraodontiformes</taxon>
        <taxon>Tetradontoidea</taxon>
        <taxon>Tetraodontidae</taxon>
        <taxon>Takifugu</taxon>
    </lineage>
</organism>
<keyword evidence="5" id="KW-0677">Repeat</keyword>
<dbReference type="GO" id="GO:0005581">
    <property type="term" value="C:collagen trimer"/>
    <property type="evidence" value="ECO:0007669"/>
    <property type="project" value="UniProtKB-KW"/>
</dbReference>
<evidence type="ECO:0000256" key="4">
    <source>
        <dbReference type="ARBA" id="ARBA00022723"/>
    </source>
</evidence>
<evidence type="ECO:0000256" key="5">
    <source>
        <dbReference type="ARBA" id="ARBA00022737"/>
    </source>
</evidence>
<evidence type="ECO:0000256" key="7">
    <source>
        <dbReference type="ARBA" id="ARBA00023119"/>
    </source>
</evidence>
<keyword evidence="9" id="KW-0379">Hydroxylation</keyword>
<dbReference type="Pfam" id="PF01410">
    <property type="entry name" value="COLFI"/>
    <property type="match status" value="1"/>
</dbReference>
<keyword evidence="4" id="KW-0479">Metal-binding</keyword>
<dbReference type="GO" id="GO:0031012">
    <property type="term" value="C:extracellular matrix"/>
    <property type="evidence" value="ECO:0007669"/>
    <property type="project" value="TreeGrafter"/>
</dbReference>
<dbReference type="GO" id="GO:0030020">
    <property type="term" value="F:extracellular matrix structural constituent conferring tensile strength"/>
    <property type="evidence" value="ECO:0007669"/>
    <property type="project" value="TreeGrafter"/>
</dbReference>
<dbReference type="Proteomes" id="UP000324091">
    <property type="component" value="Chromosome 4"/>
</dbReference>
<dbReference type="InterPro" id="IPR000885">
    <property type="entry name" value="Fib_collagen_C"/>
</dbReference>
<feature type="region of interest" description="Disordered" evidence="10">
    <location>
        <begin position="880"/>
        <end position="1073"/>
    </location>
</feature>
<dbReference type="GO" id="GO:0030198">
    <property type="term" value="P:extracellular matrix organization"/>
    <property type="evidence" value="ECO:0007669"/>
    <property type="project" value="TreeGrafter"/>
</dbReference>
<dbReference type="Gene3D" id="2.60.120.1000">
    <property type="match status" value="1"/>
</dbReference>
<feature type="region of interest" description="Disordered" evidence="10">
    <location>
        <begin position="56"/>
        <end position="126"/>
    </location>
</feature>
<feature type="compositionally biased region" description="Gly residues" evidence="10">
    <location>
        <begin position="1043"/>
        <end position="1052"/>
    </location>
</feature>
<evidence type="ECO:0000256" key="1">
    <source>
        <dbReference type="ARBA" id="ARBA00004613"/>
    </source>
</evidence>
<feature type="compositionally biased region" description="Low complexity" evidence="10">
    <location>
        <begin position="912"/>
        <end position="960"/>
    </location>
</feature>
<keyword evidence="13" id="KW-1185">Reference proteome</keyword>
<accession>A0A5C6N7Y9</accession>
<dbReference type="PANTHER" id="PTHR24023">
    <property type="entry name" value="COLLAGEN ALPHA"/>
    <property type="match status" value="1"/>
</dbReference>
<comment type="subcellular location">
    <subcellularLocation>
        <location evidence="1">Secreted</location>
    </subcellularLocation>
</comment>
<evidence type="ECO:0000256" key="2">
    <source>
        <dbReference type="ARBA" id="ARBA00022525"/>
    </source>
</evidence>
<dbReference type="InterPro" id="IPR008160">
    <property type="entry name" value="Collagen"/>
</dbReference>
<keyword evidence="7 12" id="KW-0176">Collagen</keyword>
<comment type="caution">
    <text evidence="12">The sequence shown here is derived from an EMBL/GenBank/DDBJ whole genome shotgun (WGS) entry which is preliminary data.</text>
</comment>
<dbReference type="Pfam" id="PF01391">
    <property type="entry name" value="Collagen"/>
    <property type="match status" value="3"/>
</dbReference>
<feature type="compositionally biased region" description="Pro residues" evidence="10">
    <location>
        <begin position="111"/>
        <end position="123"/>
    </location>
</feature>
<evidence type="ECO:0000259" key="11">
    <source>
        <dbReference type="PROSITE" id="PS51461"/>
    </source>
</evidence>
<feature type="compositionally biased region" description="Gly residues" evidence="10">
    <location>
        <begin position="1007"/>
        <end position="1016"/>
    </location>
</feature>
<feature type="compositionally biased region" description="Basic and acidic residues" evidence="10">
    <location>
        <begin position="86"/>
        <end position="104"/>
    </location>
</feature>
<evidence type="ECO:0000256" key="3">
    <source>
        <dbReference type="ARBA" id="ARBA00022530"/>
    </source>
</evidence>
<dbReference type="FunFam" id="2.60.120.1000:FF:000001">
    <property type="entry name" value="Collagen alpha-1 type I chain"/>
    <property type="match status" value="1"/>
</dbReference>
<keyword evidence="6" id="KW-0106">Calcium</keyword>
<proteinExistence type="predicted"/>
<evidence type="ECO:0000256" key="10">
    <source>
        <dbReference type="SAM" id="MobiDB-lite"/>
    </source>
</evidence>
<evidence type="ECO:0000313" key="13">
    <source>
        <dbReference type="Proteomes" id="UP000324091"/>
    </source>
</evidence>
<dbReference type="SMART" id="SM00038">
    <property type="entry name" value="COLFI"/>
    <property type="match status" value="1"/>
</dbReference>
<feature type="compositionally biased region" description="Pro residues" evidence="10">
    <location>
        <begin position="1271"/>
        <end position="1283"/>
    </location>
</feature>
<protein>
    <submittedName>
        <fullName evidence="12">Collagen alpha-1(II) chain</fullName>
    </submittedName>
</protein>
<evidence type="ECO:0000256" key="8">
    <source>
        <dbReference type="ARBA" id="ARBA00023157"/>
    </source>
</evidence>
<evidence type="ECO:0000313" key="12">
    <source>
        <dbReference type="EMBL" id="TWW61900.1"/>
    </source>
</evidence>
<keyword evidence="3" id="KW-0272">Extracellular matrix</keyword>
<gene>
    <name evidence="12" type="ORF">D4764_04G0005470</name>
</gene>
<sequence>MRGCLGNSTAMCYLFTNFDLFFPLPCSHNRSTWSKGPCGDFEDLILIRSHLLAGQKGEPGDITDVVGPRGPAGPMGPSGEQGPRGPRGEKGERGSAGPRGRDGEPGTPGNPGNPGPPGPPGPPGLGGVSISLLSWAKYRLTGRIGAQRNFAAQMAGGFDEKAGGGAQMGVMQGPMRLLSSLRGSVVTSEEMYSNRRLFQHRNSFQILQMSSECSPFESEEVRRGPHGSQRTTWTIRSPCKYLLAHKVSKAALETQESLEQLDPWVPVALLDPLERLEKMVRLENLANQVSVDLLDLRELVDSQELLACLESRDTEVTLVLMVQRERLEPSGPSDTRCSFLYRVSLVPQEKMEPLDRWDLVVCLAREAVLGPVVLPVPVVTMACPVLLVPQEKQVLRVLVDLRGLRDPVESLARLDHLDPPEPLETLVLTEYPELKDQLVLMVLLVLLVSPALVDHLDLREQLDHSDPKEHLEILVLQDSREKLDPKERLDPLVFKDLPDNKVKKERGGPGVSLVLLDLLDHLEREELLVTVVSPVRMVWLGQREPLGSAEPLVPVGLKVQTVTLAVLENLVCLVPDLHAGGTHLDFASPSLTGPDRTSRGCRASGESWTFCKELLVRMDVPDPRAPREPADSLVSWDSPVPRERLVNLASLGRKVWLERLVSEVFPAKMAKPAPPDPLAPLVLLVSEESRDSLVPQVSRVCQDLLAPQERAASLEIRVSLERLEPLVPPGPGGSADSPAREELPVPRVCRALEVFLELQELMDPREPSVLTAPLELKDPPVCRVCPEREEAPAFPDPKETEATSERKAPRVLQAKMVPGVLLVLLVLLGPLVLMARRVKLVPRVLLELLVPVVLLVTEVRPDLLGLQDLLDRLYGADGQPGIKGEQGETGQKGDAGAPGPQGPSGAPGPAGPTGVSGPKGARGAQGPPGATGFPGAAGRVGPPGANGNPGPAGPAGSPGKDGPKGIRGDGGPPGRQGDAGLRGPAGPPGEKGDAGEDGPVGPPGPSGPQGLGGQRGIVGLPGQRGERGFPGLPGPSGEPGKQGAPGTGGDRGPPGPVGPPGLTGPAGESGREQDLCAGGRWKLIMLDAVLSCDRETQDLTVLLEETVRLESRVIAVTPVLLDHLVLQAHLVHRVQSGKPASRETEESLVPKDLLEPQDQLEPEECQDLKDPVVTRVRVESLVREDRRDTEVSQVCRVFPDLRAKLEIRVPLDLLDLLDQEDRPDLSAPQERTEHLVCLDPSDLLDHVVEVEKPVLPTLTPLFSSCQGPPGNSGPPGLPGPPGPGIDMSAFAGLGQTEKGPDPLRYMRADQASGNLRQHDAEVDATLKSLNNQIENIRSPEGSKKNPARTCRDLKLCHPDWKSGEYWIDPNQGCTVDAIKVYCDMETGETCVQPKPSSIPRKNWWTSKSKDRKHVWFSETMNGGFHFSYGDDSLAPNTAAIQMTFLRLLSTEASQNLTYHCKNSVAYMDASTGNLKKAVLLQGSNDVEIRAEGNSRFTYSVLEDGCTKHTGQWGKTLIEYRSQKTSRLPIVDIAPMDIGEAHQEFGVEIGAVCFL</sequence>
<keyword evidence="8" id="KW-1015">Disulfide bond</keyword>
<feature type="domain" description="Fibrillar collagen NC1" evidence="11">
    <location>
        <begin position="1320"/>
        <end position="1554"/>
    </location>
</feature>
<feature type="region of interest" description="Disordered" evidence="10">
    <location>
        <begin position="1263"/>
        <end position="1299"/>
    </location>
</feature>
<dbReference type="GO" id="GO:0005615">
    <property type="term" value="C:extracellular space"/>
    <property type="evidence" value="ECO:0007669"/>
    <property type="project" value="TreeGrafter"/>
</dbReference>
<evidence type="ECO:0000256" key="9">
    <source>
        <dbReference type="ARBA" id="ARBA00023278"/>
    </source>
</evidence>
<dbReference type="GO" id="GO:0046872">
    <property type="term" value="F:metal ion binding"/>
    <property type="evidence" value="ECO:0007669"/>
    <property type="project" value="UniProtKB-KW"/>
</dbReference>
<dbReference type="NCBIfam" id="NF040941">
    <property type="entry name" value="GGGWT_bact"/>
    <property type="match status" value="1"/>
</dbReference>
<dbReference type="PANTHER" id="PTHR24023:SF1109">
    <property type="entry name" value="COLLAGEN ALPHA-4(IV) CHAIN-LIKE"/>
    <property type="match status" value="1"/>
</dbReference>
<dbReference type="EMBL" id="RHFK02000017">
    <property type="protein sequence ID" value="TWW61900.1"/>
    <property type="molecule type" value="Genomic_DNA"/>
</dbReference>
<dbReference type="PROSITE" id="PS51461">
    <property type="entry name" value="NC1_FIB"/>
    <property type="match status" value="1"/>
</dbReference>